<comment type="caution">
    <text evidence="2">The sequence shown here is derived from an EMBL/GenBank/DDBJ whole genome shotgun (WGS) entry which is preliminary data.</text>
</comment>
<proteinExistence type="predicted"/>
<name>A0AAE1QDG3_9EUCA</name>
<feature type="region of interest" description="Disordered" evidence="1">
    <location>
        <begin position="127"/>
        <end position="155"/>
    </location>
</feature>
<evidence type="ECO:0000256" key="1">
    <source>
        <dbReference type="SAM" id="MobiDB-lite"/>
    </source>
</evidence>
<reference evidence="2" key="1">
    <citation type="submission" date="2023-11" db="EMBL/GenBank/DDBJ databases">
        <title>Genome assemblies of two species of porcelain crab, Petrolisthes cinctipes and Petrolisthes manimaculis (Anomura: Porcellanidae).</title>
        <authorList>
            <person name="Angst P."/>
        </authorList>
    </citation>
    <scope>NUCLEOTIDE SEQUENCE</scope>
    <source>
        <strain evidence="2">PB745_02</strain>
        <tissue evidence="2">Gill</tissue>
    </source>
</reference>
<accession>A0AAE1QDG3</accession>
<organism evidence="2 3">
    <name type="scientific">Petrolisthes manimaculis</name>
    <dbReference type="NCBI Taxonomy" id="1843537"/>
    <lineage>
        <taxon>Eukaryota</taxon>
        <taxon>Metazoa</taxon>
        <taxon>Ecdysozoa</taxon>
        <taxon>Arthropoda</taxon>
        <taxon>Crustacea</taxon>
        <taxon>Multicrustacea</taxon>
        <taxon>Malacostraca</taxon>
        <taxon>Eumalacostraca</taxon>
        <taxon>Eucarida</taxon>
        <taxon>Decapoda</taxon>
        <taxon>Pleocyemata</taxon>
        <taxon>Anomura</taxon>
        <taxon>Galatheoidea</taxon>
        <taxon>Porcellanidae</taxon>
        <taxon>Petrolisthes</taxon>
    </lineage>
</organism>
<sequence>MLNSCRSCGPWHSHLFDFVKRIGTTTAIASLLSMIKDRKAISVNLDLEKAFKFANSHAILKALAEWGGRGQMRAWVQDYLLDRTARVKYQGRLGWHDYEQPHVAYQSDIHLKTGSGVCVETRLLSPPAREDKKPYPSQHLHQPTPLSLLPSGLTI</sequence>
<dbReference type="Proteomes" id="UP001292094">
    <property type="component" value="Unassembled WGS sequence"/>
</dbReference>
<gene>
    <name evidence="2" type="ORF">Pmani_005136</name>
</gene>
<evidence type="ECO:0000313" key="3">
    <source>
        <dbReference type="Proteomes" id="UP001292094"/>
    </source>
</evidence>
<keyword evidence="3" id="KW-1185">Reference proteome</keyword>
<feature type="compositionally biased region" description="Low complexity" evidence="1">
    <location>
        <begin position="143"/>
        <end position="155"/>
    </location>
</feature>
<dbReference type="EMBL" id="JAWZYT010000373">
    <property type="protein sequence ID" value="KAK4324296.1"/>
    <property type="molecule type" value="Genomic_DNA"/>
</dbReference>
<evidence type="ECO:0008006" key="4">
    <source>
        <dbReference type="Google" id="ProtNLM"/>
    </source>
</evidence>
<protein>
    <recommendedName>
        <fullName evidence="4">Reverse transcriptase domain-containing protein</fullName>
    </recommendedName>
</protein>
<evidence type="ECO:0000313" key="2">
    <source>
        <dbReference type="EMBL" id="KAK4324296.1"/>
    </source>
</evidence>
<dbReference type="AlphaFoldDB" id="A0AAE1QDG3"/>